<protein>
    <recommendedName>
        <fullName evidence="4">PEP-CTERM protein-sorting domain-containing protein</fullName>
    </recommendedName>
</protein>
<comment type="caution">
    <text evidence="2">The sequence shown here is derived from an EMBL/GenBank/DDBJ whole genome shotgun (WGS) entry which is preliminary data.</text>
</comment>
<keyword evidence="1" id="KW-0812">Transmembrane</keyword>
<evidence type="ECO:0000313" key="2">
    <source>
        <dbReference type="EMBL" id="RRQ21594.1"/>
    </source>
</evidence>
<evidence type="ECO:0008006" key="4">
    <source>
        <dbReference type="Google" id="ProtNLM"/>
    </source>
</evidence>
<evidence type="ECO:0000256" key="1">
    <source>
        <dbReference type="SAM" id="Phobius"/>
    </source>
</evidence>
<evidence type="ECO:0000313" key="3">
    <source>
        <dbReference type="Proteomes" id="UP000287798"/>
    </source>
</evidence>
<keyword evidence="1" id="KW-1133">Transmembrane helix</keyword>
<name>A0A426QIK0_9GAMM</name>
<accession>A0A426QIK0</accession>
<proteinExistence type="predicted"/>
<feature type="transmembrane region" description="Helical" evidence="1">
    <location>
        <begin position="82"/>
        <end position="98"/>
    </location>
</feature>
<keyword evidence="1" id="KW-0472">Membrane</keyword>
<reference evidence="2 3" key="1">
    <citation type="journal article" date="2010" name="Int. J. Syst. Evol. Microbiol.">
        <title>Thiohalobacter thiocyanaticus gen. nov., sp. nov., a moderately halophilic, sulfur-oxidizing gammaproteobacterium from hypersaline lakes, that utilizes thiocyanate.</title>
        <authorList>
            <person name="Sorokin D.Y."/>
            <person name="Kovaleva O.L."/>
            <person name="Tourova T.P."/>
            <person name="Muyzer G."/>
        </authorList>
    </citation>
    <scope>NUCLEOTIDE SEQUENCE [LARGE SCALE GENOMIC DNA]</scope>
    <source>
        <strain evidence="2 3">Hrh1</strain>
    </source>
</reference>
<dbReference type="AlphaFoldDB" id="A0A426QIK0"/>
<gene>
    <name evidence="2" type="ORF">D6C00_06320</name>
</gene>
<sequence>MPYTTEVVYLADNEGISVDTPEPFLGISTSYYFAEDEIFGDLVHPLMSFDSGDLTLLQLPVDEAYVIPVYDGDVDVSVIEEPATLVLIVGGLLGLMLAKRTHR</sequence>
<dbReference type="Proteomes" id="UP000287798">
    <property type="component" value="Unassembled WGS sequence"/>
</dbReference>
<organism evidence="2 3">
    <name type="scientific">Thiohalobacter thiocyanaticus</name>
    <dbReference type="NCBI Taxonomy" id="585455"/>
    <lineage>
        <taxon>Bacteria</taxon>
        <taxon>Pseudomonadati</taxon>
        <taxon>Pseudomonadota</taxon>
        <taxon>Gammaproteobacteria</taxon>
        <taxon>Thiohalobacterales</taxon>
        <taxon>Thiohalobacteraceae</taxon>
        <taxon>Thiohalobacter</taxon>
    </lineage>
</organism>
<keyword evidence="3" id="KW-1185">Reference proteome</keyword>
<dbReference type="EMBL" id="QZMU01000001">
    <property type="protein sequence ID" value="RRQ21594.1"/>
    <property type="molecule type" value="Genomic_DNA"/>
</dbReference>